<comment type="subcellular location">
    <subcellularLocation>
        <location evidence="1">Cell membrane</location>
        <topology evidence="1">Multi-pass membrane protein</topology>
    </subcellularLocation>
</comment>
<feature type="transmembrane region" description="Helical" evidence="6">
    <location>
        <begin position="292"/>
        <end position="314"/>
    </location>
</feature>
<evidence type="ECO:0000256" key="1">
    <source>
        <dbReference type="ARBA" id="ARBA00004651"/>
    </source>
</evidence>
<keyword evidence="2" id="KW-1003">Cell membrane</keyword>
<proteinExistence type="predicted"/>
<evidence type="ECO:0000256" key="6">
    <source>
        <dbReference type="SAM" id="Phobius"/>
    </source>
</evidence>
<keyword evidence="3 6" id="KW-0812">Transmembrane</keyword>
<evidence type="ECO:0000256" key="5">
    <source>
        <dbReference type="ARBA" id="ARBA00023136"/>
    </source>
</evidence>
<sequence>MSFTHLLKQELLAVLRNPVVLLTVFGGVVFYSFLYPLPYANQVPQQLKASVVNLDKSQSSYQLERMVDATSQIELVRRDSTIADAKQAVLNQEIGGFLVIPEDFYKDLLLGKSPTLSYAGDASYFLVYGTIVEGLAKAGSTLAAQVKVSHLLIEGVPLESAAKGYSAFSLNLKPTFNSRMGYIDYVVPAVFVLILQQTLAMASGLVGATQNAQSTFGYWSKTSPAKLILARCCTLVGIYYLLSMYYFGASFSMYGINLLASTTQILTLLLPFLLAGCLIGIFIGELVPRRELVTVVVLISSMPLIFSSGFIWPVEMMPQWLVLLSDLFPSTPAIQGFLALNQMGASWQEVAPQWTLLWGQVVLWGSLLALKLYHKSSKSVVISSASTNNSNSH</sequence>
<dbReference type="PANTHER" id="PTHR30294">
    <property type="entry name" value="MEMBRANE COMPONENT OF ABC TRANSPORTER YHHJ-RELATED"/>
    <property type="match status" value="1"/>
</dbReference>
<feature type="transmembrane region" description="Helical" evidence="6">
    <location>
        <begin position="268"/>
        <end position="287"/>
    </location>
</feature>
<dbReference type="PANTHER" id="PTHR30294:SF46">
    <property type="entry name" value="ABC TRANSPORTER PERMEASE"/>
    <property type="match status" value="1"/>
</dbReference>
<protein>
    <submittedName>
        <fullName evidence="8">Putative ABC-type multidrug transport system, permease component</fullName>
    </submittedName>
</protein>
<reference evidence="9" key="1">
    <citation type="submission" date="2014-06" db="EMBL/GenBank/DDBJ databases">
        <authorList>
            <person name="Le Roux Frederique"/>
        </authorList>
    </citation>
    <scope>NUCLEOTIDE SEQUENCE [LARGE SCALE GENOMIC DNA]</scope>
    <source>
        <strain evidence="9">J5-5</strain>
    </source>
</reference>
<dbReference type="Proteomes" id="UP000049495">
    <property type="component" value="Unassembled WGS sequence"/>
</dbReference>
<keyword evidence="5 6" id="KW-0472">Membrane</keyword>
<dbReference type="GO" id="GO:0005886">
    <property type="term" value="C:plasma membrane"/>
    <property type="evidence" value="ECO:0007669"/>
    <property type="project" value="UniProtKB-SubCell"/>
</dbReference>
<dbReference type="GO" id="GO:0140359">
    <property type="term" value="F:ABC-type transporter activity"/>
    <property type="evidence" value="ECO:0007669"/>
    <property type="project" value="InterPro"/>
</dbReference>
<evidence type="ECO:0000259" key="7">
    <source>
        <dbReference type="Pfam" id="PF12698"/>
    </source>
</evidence>
<feature type="domain" description="ABC-2 type transporter transmembrane" evidence="7">
    <location>
        <begin position="21"/>
        <end position="369"/>
    </location>
</feature>
<organism evidence="8 9">
    <name type="scientific">Vibrio crassostreae</name>
    <dbReference type="NCBI Taxonomy" id="246167"/>
    <lineage>
        <taxon>Bacteria</taxon>
        <taxon>Pseudomonadati</taxon>
        <taxon>Pseudomonadota</taxon>
        <taxon>Gammaproteobacteria</taxon>
        <taxon>Vibrionales</taxon>
        <taxon>Vibrionaceae</taxon>
        <taxon>Vibrio</taxon>
    </lineage>
</organism>
<evidence type="ECO:0000256" key="3">
    <source>
        <dbReference type="ARBA" id="ARBA00022692"/>
    </source>
</evidence>
<gene>
    <name evidence="8" type="ORF">VCR5J5_1100036</name>
</gene>
<keyword evidence="4 6" id="KW-1133">Transmembrane helix</keyword>
<name>A0A822MLX4_9VIBR</name>
<dbReference type="Gene3D" id="3.40.1710.10">
    <property type="entry name" value="abc type-2 transporter like domain"/>
    <property type="match status" value="1"/>
</dbReference>
<dbReference type="InterPro" id="IPR013525">
    <property type="entry name" value="ABC2_TM"/>
</dbReference>
<evidence type="ECO:0000256" key="2">
    <source>
        <dbReference type="ARBA" id="ARBA00022475"/>
    </source>
</evidence>
<dbReference type="RefSeq" id="WP_055318312.1">
    <property type="nucleotide sequence ID" value="NZ_CAWQCV010000094.1"/>
</dbReference>
<evidence type="ECO:0000256" key="4">
    <source>
        <dbReference type="ARBA" id="ARBA00022989"/>
    </source>
</evidence>
<dbReference type="AlphaFoldDB" id="A0A822MLX4"/>
<dbReference type="InterPro" id="IPR051449">
    <property type="entry name" value="ABC-2_transporter_component"/>
</dbReference>
<evidence type="ECO:0000313" key="8">
    <source>
        <dbReference type="EMBL" id="CDS94421.1"/>
    </source>
</evidence>
<accession>A0A822MLX4</accession>
<comment type="caution">
    <text evidence="8">The sequence shown here is derived from an EMBL/GenBank/DDBJ whole genome shotgun (WGS) entry which is preliminary data.</text>
</comment>
<feature type="transmembrane region" description="Helical" evidence="6">
    <location>
        <begin position="12"/>
        <end position="34"/>
    </location>
</feature>
<feature type="transmembrane region" description="Helical" evidence="6">
    <location>
        <begin position="228"/>
        <end position="248"/>
    </location>
</feature>
<evidence type="ECO:0000313" key="9">
    <source>
        <dbReference type="Proteomes" id="UP000049495"/>
    </source>
</evidence>
<feature type="transmembrane region" description="Helical" evidence="6">
    <location>
        <begin position="185"/>
        <end position="207"/>
    </location>
</feature>
<dbReference type="EMBL" id="CCJV01000014">
    <property type="protein sequence ID" value="CDS94421.1"/>
    <property type="molecule type" value="Genomic_DNA"/>
</dbReference>
<dbReference type="Pfam" id="PF12698">
    <property type="entry name" value="ABC2_membrane_3"/>
    <property type="match status" value="1"/>
</dbReference>